<dbReference type="Gene3D" id="2.60.120.260">
    <property type="entry name" value="Galactose-binding domain-like"/>
    <property type="match status" value="1"/>
</dbReference>
<dbReference type="Pfam" id="PF13472">
    <property type="entry name" value="Lipase_GDSL_2"/>
    <property type="match status" value="1"/>
</dbReference>
<keyword evidence="1" id="KW-0732">Signal</keyword>
<dbReference type="PANTHER" id="PTHR34407:SF1">
    <property type="entry name" value="SGNH HYDROLASE-TYPE ESTERASE DOMAIN-CONTAINING PROTEIN"/>
    <property type="match status" value="1"/>
</dbReference>
<dbReference type="Pfam" id="PF00326">
    <property type="entry name" value="Peptidase_S9"/>
    <property type="match status" value="1"/>
</dbReference>
<evidence type="ECO:0000259" key="3">
    <source>
        <dbReference type="Pfam" id="PF13472"/>
    </source>
</evidence>
<evidence type="ECO:0008006" key="6">
    <source>
        <dbReference type="Google" id="ProtNLM"/>
    </source>
</evidence>
<dbReference type="Gene3D" id="3.40.50.1110">
    <property type="entry name" value="SGNH hydrolase"/>
    <property type="match status" value="1"/>
</dbReference>
<feature type="chain" id="PRO_5002692233" description="O-antigen related protein" evidence="1">
    <location>
        <begin position="24"/>
        <end position="653"/>
    </location>
</feature>
<feature type="domain" description="Peptidase S9 prolyl oligopeptidase catalytic" evidence="2">
    <location>
        <begin position="117"/>
        <end position="249"/>
    </location>
</feature>
<protein>
    <recommendedName>
        <fullName evidence="6">O-antigen related protein</fullName>
    </recommendedName>
</protein>
<dbReference type="InterPro" id="IPR001375">
    <property type="entry name" value="Peptidase_S9_cat"/>
</dbReference>
<dbReference type="STRING" id="313628.LNTAR_22844"/>
<dbReference type="eggNOG" id="COG1073">
    <property type="taxonomic scope" value="Bacteria"/>
</dbReference>
<dbReference type="Gene3D" id="3.40.50.1820">
    <property type="entry name" value="alpha/beta hydrolase"/>
    <property type="match status" value="1"/>
</dbReference>
<dbReference type="GO" id="GO:0008236">
    <property type="term" value="F:serine-type peptidase activity"/>
    <property type="evidence" value="ECO:0007669"/>
    <property type="project" value="InterPro"/>
</dbReference>
<organism evidence="4 5">
    <name type="scientific">Lentisphaera araneosa HTCC2155</name>
    <dbReference type="NCBI Taxonomy" id="313628"/>
    <lineage>
        <taxon>Bacteria</taxon>
        <taxon>Pseudomonadati</taxon>
        <taxon>Lentisphaerota</taxon>
        <taxon>Lentisphaeria</taxon>
        <taxon>Lentisphaerales</taxon>
        <taxon>Lentisphaeraceae</taxon>
        <taxon>Lentisphaera</taxon>
    </lineage>
</organism>
<evidence type="ECO:0000259" key="2">
    <source>
        <dbReference type="Pfam" id="PF00326"/>
    </source>
</evidence>
<gene>
    <name evidence="4" type="ORF">LNTAR_22844</name>
</gene>
<proteinExistence type="predicted"/>
<evidence type="ECO:0000256" key="1">
    <source>
        <dbReference type="SAM" id="SignalP"/>
    </source>
</evidence>
<dbReference type="PANTHER" id="PTHR34407">
    <property type="entry name" value="EXPRESSED PROTEIN"/>
    <property type="match status" value="1"/>
</dbReference>
<dbReference type="SUPFAM" id="SSF53474">
    <property type="entry name" value="alpha/beta-Hydrolases"/>
    <property type="match status" value="1"/>
</dbReference>
<dbReference type="Proteomes" id="UP000004947">
    <property type="component" value="Unassembled WGS sequence"/>
</dbReference>
<dbReference type="AlphaFoldDB" id="A6DGG0"/>
<dbReference type="InterPro" id="IPR029058">
    <property type="entry name" value="AB_hydrolase_fold"/>
</dbReference>
<feature type="domain" description="SGNH hydrolase-type esterase" evidence="3">
    <location>
        <begin position="307"/>
        <end position="475"/>
    </location>
</feature>
<accession>A6DGG0</accession>
<evidence type="ECO:0000313" key="5">
    <source>
        <dbReference type="Proteomes" id="UP000004947"/>
    </source>
</evidence>
<sequence>MNNWRSPLAIFIVLLFFSFLSSAKETQLFPGKVSDWHGYTMYSTPDTKVVVPKKIADGKPWVWRARFWGHEPQFDLAMLAKGYHVVYCNVGNMFGSPKAVKKWDDFYNYLRFEHLFEDRVILEGMSRGGLIIYNWAAKNPEKVAAIYGDAPVMDLKSWPGGKGSGPGAAAAWKTCLKAYGFTEAQALAYKKNPLDNLKALAKAKIPIIHVVGDMDKVVPVSENTAIAQERYKKMGGTFEVIHKKDVGHHPHSLKDPTPIVDFMMKHTRKKVEVSAHDIVGEKNFITRSDFKNSRIQFERNKKGHVAFLGGSITEMNGYRPIMMEYLQERFPQSEFKFTAAGISSTCSDTGAFRLQRDILSQGPLDMLFVEFAVNDDQDGIYNYNDAIRGMEGIIAQARRHNPNVDIIMTFFVNQNILQKAQKGEMNPSTSAHSKVAEFHQVSVNNLAQELADLINEEKVTWQRFGGVHPKKYGNQMAASMIQKALEKQWSQPLAQDAKITPHAKKELLDPKSYAKGRFLPYEDVQVDGNWQKGPPNWKQENKGNVRTRFQNSPMIYTKKAGAKLSIKFTGTAIGAYMLSGPDAGIIKCTIDGKETKIIDTLHKHSGFNYPMTLMFFNELKGGEHTLELETLENKAGRIKPGGSAFRALHFTAN</sequence>
<keyword evidence="5" id="KW-1185">Reference proteome</keyword>
<dbReference type="GO" id="GO:0006508">
    <property type="term" value="P:proteolysis"/>
    <property type="evidence" value="ECO:0007669"/>
    <property type="project" value="InterPro"/>
</dbReference>
<dbReference type="InterPro" id="IPR036514">
    <property type="entry name" value="SGNH_hydro_sf"/>
</dbReference>
<dbReference type="GO" id="GO:0016788">
    <property type="term" value="F:hydrolase activity, acting on ester bonds"/>
    <property type="evidence" value="ECO:0007669"/>
    <property type="project" value="UniProtKB-ARBA"/>
</dbReference>
<dbReference type="EMBL" id="ABCK01000002">
    <property type="protein sequence ID" value="EDM29277.1"/>
    <property type="molecule type" value="Genomic_DNA"/>
</dbReference>
<dbReference type="OrthoDB" id="234896at2"/>
<feature type="signal peptide" evidence="1">
    <location>
        <begin position="1"/>
        <end position="23"/>
    </location>
</feature>
<name>A6DGG0_9BACT</name>
<dbReference type="RefSeq" id="WP_007277003.1">
    <property type="nucleotide sequence ID" value="NZ_ABCK01000002.1"/>
</dbReference>
<dbReference type="SUPFAM" id="SSF52266">
    <property type="entry name" value="SGNH hydrolase"/>
    <property type="match status" value="1"/>
</dbReference>
<dbReference type="CDD" id="cd00229">
    <property type="entry name" value="SGNH_hydrolase"/>
    <property type="match status" value="1"/>
</dbReference>
<evidence type="ECO:0000313" key="4">
    <source>
        <dbReference type="EMBL" id="EDM29277.1"/>
    </source>
</evidence>
<reference evidence="4 5" key="1">
    <citation type="journal article" date="2010" name="J. Bacteriol.">
        <title>Genome sequence of Lentisphaera araneosa HTCC2155T, the type species of the order Lentisphaerales in the phylum Lentisphaerae.</title>
        <authorList>
            <person name="Thrash J.C."/>
            <person name="Cho J.C."/>
            <person name="Vergin K.L."/>
            <person name="Morris R.M."/>
            <person name="Giovannoni S.J."/>
        </authorList>
    </citation>
    <scope>NUCLEOTIDE SEQUENCE [LARGE SCALE GENOMIC DNA]</scope>
    <source>
        <strain evidence="4 5">HTCC2155</strain>
    </source>
</reference>
<comment type="caution">
    <text evidence="4">The sequence shown here is derived from an EMBL/GenBank/DDBJ whole genome shotgun (WGS) entry which is preliminary data.</text>
</comment>
<dbReference type="InterPro" id="IPR013830">
    <property type="entry name" value="SGNH_hydro"/>
</dbReference>